<gene>
    <name evidence="1" type="ORF">HELGO_WM8941</name>
</gene>
<proteinExistence type="predicted"/>
<reference evidence="1" key="1">
    <citation type="submission" date="2020-01" db="EMBL/GenBank/DDBJ databases">
        <authorList>
            <person name="Meier V. D."/>
            <person name="Meier V D."/>
        </authorList>
    </citation>
    <scope>NUCLEOTIDE SEQUENCE</scope>
    <source>
        <strain evidence="1">HLG_WM_MAG_04</strain>
    </source>
</reference>
<dbReference type="AlphaFoldDB" id="A0A6S6TPN6"/>
<evidence type="ECO:0000313" key="1">
    <source>
        <dbReference type="EMBL" id="CAA6820057.1"/>
    </source>
</evidence>
<accession>A0A6S6TPN6</accession>
<organism evidence="1">
    <name type="scientific">uncultured Sulfurovum sp</name>
    <dbReference type="NCBI Taxonomy" id="269237"/>
    <lineage>
        <taxon>Bacteria</taxon>
        <taxon>Pseudomonadati</taxon>
        <taxon>Campylobacterota</taxon>
        <taxon>Epsilonproteobacteria</taxon>
        <taxon>Campylobacterales</taxon>
        <taxon>Sulfurovaceae</taxon>
        <taxon>Sulfurovum</taxon>
        <taxon>environmental samples</taxon>
    </lineage>
</organism>
<dbReference type="NCBIfam" id="TIGR02646">
    <property type="entry name" value="retron system putative HNH endonuclease"/>
    <property type="match status" value="1"/>
</dbReference>
<dbReference type="Gene3D" id="1.10.30.50">
    <property type="match status" value="1"/>
</dbReference>
<evidence type="ECO:0008006" key="2">
    <source>
        <dbReference type="Google" id="ProtNLM"/>
    </source>
</evidence>
<name>A0A6S6TPN6_9BACT</name>
<protein>
    <recommendedName>
        <fullName evidence="2">TIGR02646 family protein</fullName>
    </recommendedName>
</protein>
<dbReference type="EMBL" id="CACVAX010000056">
    <property type="protein sequence ID" value="CAA6820057.1"/>
    <property type="molecule type" value="Genomic_DNA"/>
</dbReference>
<dbReference type="InterPro" id="IPR013467">
    <property type="entry name" value="HNH78-like"/>
</dbReference>
<sequence>MFQVIKNEPTSFIKARKKVKLPKIKSAWEDKNISSIRQDLRKYILENEQDSLCVYCEKKITFDKRYSNIDHFKTRNIFPEKSLVYNNLLVSCNTYNRCSSVKDNKKQSIVKSKDDYLKIVDVVVENPDNCFDYLITGEIVAVNSKGQFTIDTFNLNDSSLIERRLFIFQSLKYFGNLSLAEIYTSFGYEYKSFIKSIYPKLKEL</sequence>